<evidence type="ECO:0000256" key="2">
    <source>
        <dbReference type="ARBA" id="ARBA00022490"/>
    </source>
</evidence>
<dbReference type="SUPFAM" id="SSF48726">
    <property type="entry name" value="Immunoglobulin"/>
    <property type="match status" value="2"/>
</dbReference>
<dbReference type="Gene3D" id="2.60.40.10">
    <property type="entry name" value="Immunoglobulins"/>
    <property type="match status" value="2"/>
</dbReference>
<organism evidence="6 7">
    <name type="scientific">Cyprinus carpio</name>
    <name type="common">Common carp</name>
    <dbReference type="NCBI Taxonomy" id="7962"/>
    <lineage>
        <taxon>Eukaryota</taxon>
        <taxon>Metazoa</taxon>
        <taxon>Chordata</taxon>
        <taxon>Craniata</taxon>
        <taxon>Vertebrata</taxon>
        <taxon>Euteleostomi</taxon>
        <taxon>Actinopterygii</taxon>
        <taxon>Neopterygii</taxon>
        <taxon>Teleostei</taxon>
        <taxon>Ostariophysi</taxon>
        <taxon>Cypriniformes</taxon>
        <taxon>Cyprinidae</taxon>
        <taxon>Cyprininae</taxon>
        <taxon>Cyprinus</taxon>
    </lineage>
</organism>
<dbReference type="InterPro" id="IPR013783">
    <property type="entry name" value="Ig-like_fold"/>
</dbReference>
<reference evidence="6" key="2">
    <citation type="submission" date="2025-09" db="UniProtKB">
        <authorList>
            <consortium name="Ensembl"/>
        </authorList>
    </citation>
    <scope>IDENTIFICATION</scope>
</reference>
<dbReference type="InterPro" id="IPR013098">
    <property type="entry name" value="Ig_I-set"/>
</dbReference>
<sequence>MPSVPVLSFVKELTSQEVTEGGSASLCCETSIPDASVTWKKGTQVLSNGKKYSIKSDGTIQTLEIHKLSVDDGGEYICEAGDKRSKATLTVKGNNLDSSLEMGSILHCFPAEAKCEVSHTGVTNVEWWLGSNHLQNNDLNQISSRGREHSLVLKMVTPDDSGDGAFVVGPEKSVAYLLVQEKPKGKRHIMANVTHVGKQSSVCH</sequence>
<keyword evidence="3" id="KW-0597">Phosphoprotein</keyword>
<dbReference type="PANTHER" id="PTHR35971">
    <property type="entry name" value="SI:DKEY-31G6.6"/>
    <property type="match status" value="1"/>
</dbReference>
<proteinExistence type="predicted"/>
<dbReference type="InterPro" id="IPR003598">
    <property type="entry name" value="Ig_sub2"/>
</dbReference>
<evidence type="ECO:0000256" key="1">
    <source>
        <dbReference type="ARBA" id="ARBA00004496"/>
    </source>
</evidence>
<evidence type="ECO:0000313" key="7">
    <source>
        <dbReference type="Proteomes" id="UP000694427"/>
    </source>
</evidence>
<name>A0A8C1K378_CYPCA</name>
<dbReference type="AlphaFoldDB" id="A0A8C1K378"/>
<dbReference type="PROSITE" id="PS50835">
    <property type="entry name" value="IG_LIKE"/>
    <property type="match status" value="1"/>
</dbReference>
<dbReference type="SMART" id="SM00409">
    <property type="entry name" value="IG"/>
    <property type="match status" value="1"/>
</dbReference>
<dbReference type="InterPro" id="IPR036179">
    <property type="entry name" value="Ig-like_dom_sf"/>
</dbReference>
<dbReference type="InterPro" id="IPR007110">
    <property type="entry name" value="Ig-like_dom"/>
</dbReference>
<keyword evidence="7" id="KW-1185">Reference proteome</keyword>
<dbReference type="FunFam" id="2.60.40.10:FF:000228">
    <property type="entry name" value="obscurin isoform X4"/>
    <property type="match status" value="1"/>
</dbReference>
<keyword evidence="4" id="KW-1015">Disulfide bond</keyword>
<keyword evidence="2" id="KW-0963">Cytoplasm</keyword>
<evidence type="ECO:0000259" key="5">
    <source>
        <dbReference type="PROSITE" id="PS50835"/>
    </source>
</evidence>
<dbReference type="Proteomes" id="UP000694427">
    <property type="component" value="Unplaced"/>
</dbReference>
<evidence type="ECO:0000256" key="4">
    <source>
        <dbReference type="ARBA" id="ARBA00023157"/>
    </source>
</evidence>
<accession>A0A8C1K378</accession>
<protein>
    <recommendedName>
        <fullName evidence="5">Ig-like domain-containing protein</fullName>
    </recommendedName>
</protein>
<dbReference type="InterPro" id="IPR052385">
    <property type="entry name" value="Obscurin/Obscurin-like_Reg"/>
</dbReference>
<comment type="subcellular location">
    <subcellularLocation>
        <location evidence="1">Cytoplasm</location>
    </subcellularLocation>
</comment>
<dbReference type="Ensembl" id="ENSCCRT00010045476.1">
    <property type="protein sequence ID" value="ENSCCRP00010041433.1"/>
    <property type="gene ID" value="ENSCCRG00010017648.1"/>
</dbReference>
<dbReference type="SMART" id="SM00408">
    <property type="entry name" value="IGc2"/>
    <property type="match status" value="1"/>
</dbReference>
<evidence type="ECO:0000256" key="3">
    <source>
        <dbReference type="ARBA" id="ARBA00022553"/>
    </source>
</evidence>
<feature type="domain" description="Ig-like" evidence="5">
    <location>
        <begin position="2"/>
        <end position="90"/>
    </location>
</feature>
<reference evidence="6" key="1">
    <citation type="submission" date="2025-08" db="UniProtKB">
        <authorList>
            <consortium name="Ensembl"/>
        </authorList>
    </citation>
    <scope>IDENTIFICATION</scope>
</reference>
<dbReference type="InterPro" id="IPR003599">
    <property type="entry name" value="Ig_sub"/>
</dbReference>
<dbReference type="GO" id="GO:0005737">
    <property type="term" value="C:cytoplasm"/>
    <property type="evidence" value="ECO:0007669"/>
    <property type="project" value="UniProtKB-SubCell"/>
</dbReference>
<dbReference type="PANTHER" id="PTHR35971:SF5">
    <property type="entry name" value="OBSCURIN LIKE CYTOSKELETAL ADAPTOR 1"/>
    <property type="match status" value="1"/>
</dbReference>
<evidence type="ECO:0000313" key="6">
    <source>
        <dbReference type="Ensembl" id="ENSCCRP00010041433.1"/>
    </source>
</evidence>
<dbReference type="Pfam" id="PF07679">
    <property type="entry name" value="I-set"/>
    <property type="match status" value="1"/>
</dbReference>